<dbReference type="AlphaFoldDB" id="A0A158RAR7"/>
<dbReference type="OMA" id="WPWGTLV"/>
<keyword evidence="3" id="KW-1185">Reference proteome</keyword>
<accession>A0A158RAR7</accession>
<sequence length="317" mass="34794">MVLLVAPSASNYTSSLNEQQPHNLLHRLSSATSIIPKASGNDKSAFMDSVLLSNHNMNNSSAISCPHAAIKLGAQLHLDEAEAGMGPEDVSYSSNSSMYSNSSSIIDTSLTTSLINERRRAMLDLSISKIQTMNASNVAVSLRKSLLIYNTMKSLQRDLETCNVFVCDSLIERGNEVSASDVDMLEADEVVQGAQEKHREDLNFEVINTDITCWDYGWPWGTLIETTDDTLQDSSNSDEEMNSLTNSNGLFNSGSIWSSSLESADSSAFIDDYLGMLGAWEDENYNPLTNCNLTQAEIMNMFRLPAYHLNSQVVSQA</sequence>
<dbReference type="WBParaSite" id="TCLT_0000059501-mRNA-1">
    <property type="protein sequence ID" value="TCLT_0000059501-mRNA-1"/>
    <property type="gene ID" value="TCLT_0000059501"/>
</dbReference>
<evidence type="ECO:0000313" key="3">
    <source>
        <dbReference type="Proteomes" id="UP000276776"/>
    </source>
</evidence>
<dbReference type="EMBL" id="UYYF01000047">
    <property type="protein sequence ID" value="VDM95625.1"/>
    <property type="molecule type" value="Genomic_DNA"/>
</dbReference>
<dbReference type="PROSITE" id="PS51053">
    <property type="entry name" value="SERTA"/>
    <property type="match status" value="1"/>
</dbReference>
<proteinExistence type="predicted"/>
<dbReference type="Proteomes" id="UP000276776">
    <property type="component" value="Unassembled WGS sequence"/>
</dbReference>
<dbReference type="InterPro" id="IPR009263">
    <property type="entry name" value="SERTA_dom"/>
</dbReference>
<evidence type="ECO:0000313" key="2">
    <source>
        <dbReference type="EMBL" id="VDM95625.1"/>
    </source>
</evidence>
<name>A0A158RAR7_THECL</name>
<dbReference type="OrthoDB" id="5810123at2759"/>
<evidence type="ECO:0000259" key="1">
    <source>
        <dbReference type="PROSITE" id="PS51053"/>
    </source>
</evidence>
<organism evidence="4">
    <name type="scientific">Thelazia callipaeda</name>
    <name type="common">Oriental eyeworm</name>
    <name type="synonym">Parasitic nematode</name>
    <dbReference type="NCBI Taxonomy" id="103827"/>
    <lineage>
        <taxon>Eukaryota</taxon>
        <taxon>Metazoa</taxon>
        <taxon>Ecdysozoa</taxon>
        <taxon>Nematoda</taxon>
        <taxon>Chromadorea</taxon>
        <taxon>Rhabditida</taxon>
        <taxon>Spirurina</taxon>
        <taxon>Spiruromorpha</taxon>
        <taxon>Thelazioidea</taxon>
        <taxon>Thelaziidae</taxon>
        <taxon>Thelazia</taxon>
    </lineage>
</organism>
<protein>
    <submittedName>
        <fullName evidence="4">SERTA domain-containing protein</fullName>
    </submittedName>
</protein>
<feature type="domain" description="SERTA" evidence="1">
    <location>
        <begin position="115"/>
        <end position="163"/>
    </location>
</feature>
<evidence type="ECO:0000313" key="4">
    <source>
        <dbReference type="WBParaSite" id="TCLT_0000059501-mRNA-1"/>
    </source>
</evidence>
<gene>
    <name evidence="2" type="ORF">TCLT_LOCUS596</name>
</gene>
<reference evidence="2 3" key="2">
    <citation type="submission" date="2018-11" db="EMBL/GenBank/DDBJ databases">
        <authorList>
            <consortium name="Pathogen Informatics"/>
        </authorList>
    </citation>
    <scope>NUCLEOTIDE SEQUENCE [LARGE SCALE GENOMIC DNA]</scope>
</reference>
<reference evidence="4" key="1">
    <citation type="submission" date="2016-04" db="UniProtKB">
        <authorList>
            <consortium name="WormBaseParasite"/>
        </authorList>
    </citation>
    <scope>IDENTIFICATION</scope>
</reference>